<dbReference type="InterPro" id="IPR003761">
    <property type="entry name" value="Exonuc_VII_S"/>
</dbReference>
<comment type="function">
    <text evidence="6">Bidirectionally degrades single-stranded DNA into large acid-insoluble oligonucleotides, which are then degraded further into small acid-soluble oligonucleotides.</text>
</comment>
<dbReference type="NCBIfam" id="NF002140">
    <property type="entry name" value="PRK00977.1-4"/>
    <property type="match status" value="1"/>
</dbReference>
<dbReference type="Gene3D" id="1.10.287.1040">
    <property type="entry name" value="Exonuclease VII, small subunit"/>
    <property type="match status" value="1"/>
</dbReference>
<dbReference type="GO" id="GO:0009318">
    <property type="term" value="C:exodeoxyribonuclease VII complex"/>
    <property type="evidence" value="ECO:0007669"/>
    <property type="project" value="UniProtKB-UniRule"/>
</dbReference>
<evidence type="ECO:0000256" key="2">
    <source>
        <dbReference type="ARBA" id="ARBA00022490"/>
    </source>
</evidence>
<dbReference type="SUPFAM" id="SSF116842">
    <property type="entry name" value="XseB-like"/>
    <property type="match status" value="1"/>
</dbReference>
<dbReference type="NCBIfam" id="TIGR01280">
    <property type="entry name" value="xseB"/>
    <property type="match status" value="1"/>
</dbReference>
<dbReference type="GO" id="GO:0008855">
    <property type="term" value="F:exodeoxyribonuclease VII activity"/>
    <property type="evidence" value="ECO:0007669"/>
    <property type="project" value="UniProtKB-UniRule"/>
</dbReference>
<name>A0A364LFK1_9GAMM</name>
<dbReference type="EC" id="3.1.11.6" evidence="6"/>
<gene>
    <name evidence="6" type="primary">xseB</name>
    <name evidence="7" type="ORF">B1207_14970</name>
</gene>
<comment type="subunit">
    <text evidence="6">Heterooligomer composed of large and small subunits.</text>
</comment>
<evidence type="ECO:0000313" key="7">
    <source>
        <dbReference type="EMBL" id="RAP34751.1"/>
    </source>
</evidence>
<reference evidence="7 8" key="1">
    <citation type="submission" date="2017-02" db="EMBL/GenBank/DDBJ databases">
        <title>Legionella quilivanii strain from human: case report and whole genome sequencing analysis.</title>
        <authorList>
            <person name="Lalancette C."/>
            <person name="Leduc J.-M."/>
            <person name="Levesque S."/>
            <person name="Fournier E."/>
            <person name="Saoud J."/>
            <person name="Faucher S.P."/>
            <person name="Bernard K."/>
            <person name="Martineau C."/>
            <person name="Longtin J."/>
        </authorList>
    </citation>
    <scope>NUCLEOTIDE SEQUENCE [LARGE SCALE GENOMIC DNA]</scope>
    <source>
        <strain evidence="7 8">ID143958</strain>
    </source>
</reference>
<dbReference type="Pfam" id="PF02609">
    <property type="entry name" value="Exonuc_VII_S"/>
    <property type="match status" value="1"/>
</dbReference>
<dbReference type="NCBIfam" id="NF002139">
    <property type="entry name" value="PRK00977.1-3"/>
    <property type="match status" value="1"/>
</dbReference>
<dbReference type="RefSeq" id="WP_112220686.1">
    <property type="nucleotide sequence ID" value="NZ_MVJN01000014.1"/>
</dbReference>
<evidence type="ECO:0000256" key="5">
    <source>
        <dbReference type="ARBA" id="ARBA00022839"/>
    </source>
</evidence>
<keyword evidence="2 6" id="KW-0963">Cytoplasm</keyword>
<dbReference type="EMBL" id="MVJN01000014">
    <property type="protein sequence ID" value="RAP34751.1"/>
    <property type="molecule type" value="Genomic_DNA"/>
</dbReference>
<evidence type="ECO:0000256" key="3">
    <source>
        <dbReference type="ARBA" id="ARBA00022722"/>
    </source>
</evidence>
<evidence type="ECO:0000256" key="6">
    <source>
        <dbReference type="HAMAP-Rule" id="MF_00337"/>
    </source>
</evidence>
<protein>
    <recommendedName>
        <fullName evidence="6">Exodeoxyribonuclease 7 small subunit</fullName>
        <ecNumber evidence="6">3.1.11.6</ecNumber>
    </recommendedName>
    <alternativeName>
        <fullName evidence="6">Exodeoxyribonuclease VII small subunit</fullName>
        <shortName evidence="6">Exonuclease VII small subunit</shortName>
    </alternativeName>
</protein>
<evidence type="ECO:0000256" key="4">
    <source>
        <dbReference type="ARBA" id="ARBA00022801"/>
    </source>
</evidence>
<dbReference type="AlphaFoldDB" id="A0A364LFK1"/>
<dbReference type="PANTHER" id="PTHR34137">
    <property type="entry name" value="EXODEOXYRIBONUCLEASE 7 SMALL SUBUNIT"/>
    <property type="match status" value="1"/>
</dbReference>
<dbReference type="HAMAP" id="MF_00337">
    <property type="entry name" value="Exonuc_7_S"/>
    <property type="match status" value="1"/>
</dbReference>
<dbReference type="GO" id="GO:0006308">
    <property type="term" value="P:DNA catabolic process"/>
    <property type="evidence" value="ECO:0007669"/>
    <property type="project" value="UniProtKB-UniRule"/>
</dbReference>
<comment type="subcellular location">
    <subcellularLocation>
        <location evidence="6">Cytoplasm</location>
    </subcellularLocation>
</comment>
<sequence>MSKTIHFEKSMQELEEIVRQLERGDLMLEDSLKQYEKGIQLARKCQEVLTQAEQKIEMLRMNTMETGEPSNE</sequence>
<accession>A0A364LFK1</accession>
<keyword evidence="5 6" id="KW-0269">Exonuclease</keyword>
<keyword evidence="3 6" id="KW-0540">Nuclease</keyword>
<dbReference type="PIRSF" id="PIRSF006488">
    <property type="entry name" value="Exonuc_VII_S"/>
    <property type="match status" value="1"/>
</dbReference>
<evidence type="ECO:0000313" key="8">
    <source>
        <dbReference type="Proteomes" id="UP000249458"/>
    </source>
</evidence>
<keyword evidence="4 6" id="KW-0378">Hydrolase</keyword>
<organism evidence="7 8">
    <name type="scientific">Legionella quinlivanii</name>
    <dbReference type="NCBI Taxonomy" id="45073"/>
    <lineage>
        <taxon>Bacteria</taxon>
        <taxon>Pseudomonadati</taxon>
        <taxon>Pseudomonadota</taxon>
        <taxon>Gammaproteobacteria</taxon>
        <taxon>Legionellales</taxon>
        <taxon>Legionellaceae</taxon>
        <taxon>Legionella</taxon>
    </lineage>
</organism>
<comment type="caution">
    <text evidence="7">The sequence shown here is derived from an EMBL/GenBank/DDBJ whole genome shotgun (WGS) entry which is preliminary data.</text>
</comment>
<dbReference type="Proteomes" id="UP000249458">
    <property type="component" value="Unassembled WGS sequence"/>
</dbReference>
<dbReference type="InterPro" id="IPR037004">
    <property type="entry name" value="Exonuc_VII_ssu_sf"/>
</dbReference>
<proteinExistence type="inferred from homology"/>
<evidence type="ECO:0000256" key="1">
    <source>
        <dbReference type="ARBA" id="ARBA00009998"/>
    </source>
</evidence>
<dbReference type="PANTHER" id="PTHR34137:SF1">
    <property type="entry name" value="EXODEOXYRIBONUCLEASE 7 SMALL SUBUNIT"/>
    <property type="match status" value="1"/>
</dbReference>
<comment type="catalytic activity">
    <reaction evidence="6">
        <text>Exonucleolytic cleavage in either 5'- to 3'- or 3'- to 5'-direction to yield nucleoside 5'-phosphates.</text>
        <dbReference type="EC" id="3.1.11.6"/>
    </reaction>
</comment>
<dbReference type="GO" id="GO:0005829">
    <property type="term" value="C:cytosol"/>
    <property type="evidence" value="ECO:0007669"/>
    <property type="project" value="TreeGrafter"/>
</dbReference>
<comment type="similarity">
    <text evidence="1 6">Belongs to the XseB family.</text>
</comment>